<proteinExistence type="predicted"/>
<dbReference type="Proteomes" id="UP000094622">
    <property type="component" value="Unassembled WGS sequence"/>
</dbReference>
<dbReference type="Pfam" id="PF07484">
    <property type="entry name" value="Collar"/>
    <property type="match status" value="3"/>
</dbReference>
<dbReference type="GO" id="GO:0005509">
    <property type="term" value="F:calcium ion binding"/>
    <property type="evidence" value="ECO:0007669"/>
    <property type="project" value="InterPro"/>
</dbReference>
<keyword evidence="4" id="KW-0800">Toxin</keyword>
<evidence type="ECO:0000256" key="2">
    <source>
        <dbReference type="ARBA" id="ARBA00004613"/>
    </source>
</evidence>
<evidence type="ECO:0000313" key="11">
    <source>
        <dbReference type="Proteomes" id="UP000094622"/>
    </source>
</evidence>
<dbReference type="InterPro" id="IPR001343">
    <property type="entry name" value="Hemolysn_Ca-bd"/>
</dbReference>
<gene>
    <name evidence="10" type="primary">cya_8</name>
    <name evidence="10" type="ORF">A6302_02547</name>
</gene>
<evidence type="ECO:0000256" key="4">
    <source>
        <dbReference type="ARBA" id="ARBA00022656"/>
    </source>
</evidence>
<evidence type="ECO:0000256" key="1">
    <source>
        <dbReference type="ARBA" id="ARBA00004370"/>
    </source>
</evidence>
<feature type="domain" description="Phage tail collar" evidence="9">
    <location>
        <begin position="168"/>
        <end position="224"/>
    </location>
</feature>
<sequence length="932" mass="92371">MSGTFSNIQPSLAITQFVPLGGVFPDYSGETSETGYYTMGMIRSFAGVFGPDGAPTASGQTYAIVQNTPLFSLFGANYGGNAQTTFGIPDLGGLVTIGTGQGPGLAQSILGDTYGSAEVTLTQANLAAELGGSEVPIDNVQPALAVQHLIRTGGSLPSEDFGAELFVGEVVKFAGTGVPEGYLACEGQILNIADFQALYVTIGNTYGGNGTTTFALPDLRGRSIVGATSLDPVGTKVGSATVTLTEANMPTAAGGNGAAFDNEAPGLTLTWLIALEGEFPSRDGNGSTDDSTPYVGEITAFAGDFAPEGWAICDGQVLSIAQNQTLFSVIGALYGGNGTTTFALPDLRGRTAVGTTEALPAGTVIGSSTNTLDMSDLPALSITGTLGDDTLYGGNLADTIGGSDGDDTIIGNGGADQMTGGKGNDVYVVDNPGDVATELLDEGTDTVEASVGYTLGDNVEDLLLTGGAAISGTGNALGNRLTGNAAVNLLSGLDGDDVLSGGQGDDILSGGAGADLLDGGTGADAMNGGQNNDTYIVDNLGDTVSEVGGNGTNDTVQSSVTFILGAGLEHLILTGNAAIDGTGNSSLNRIVGNNASNTLLGQSGNDTLLGNGGTDTLNGGSDNDKLFGGADADELFGDSGTDTLNGESGADLLDGGTGADAMFGGQNNDTYIVDNLGDTVSEDGGNGTNDTVKSSVSFTLGAGLEHLVLTGGGASDGTGNSGNNKLTGNDAANHLLGLGGNDTLTGNGGDDILEGGNGNDTLRGNIGNDVLNGGDNDDALFGGTNNDTLEGNSGSDTLYGEDGNDTLDGGDGADVLRGGKGKDVVTGGEGADAFVFDSAISASGNDTLTDFLTGFDHIELDDSAFTALTAGVALGGAFNLGAAASQADDRIIYDAVTGALRYDADGTGNGAAIQFATLSGAPSLSASDFVVV</sequence>
<feature type="domain" description="Phage tail collar" evidence="9">
    <location>
        <begin position="40"/>
        <end position="95"/>
    </location>
</feature>
<dbReference type="AlphaFoldDB" id="A0A1E3H1V9"/>
<dbReference type="PROSITE" id="PS00330">
    <property type="entry name" value="HEMOLYSIN_CALCIUM"/>
    <property type="match status" value="5"/>
</dbReference>
<feature type="domain" description="Phage tail collar" evidence="9">
    <location>
        <begin position="296"/>
        <end position="351"/>
    </location>
</feature>
<dbReference type="InterPro" id="IPR050557">
    <property type="entry name" value="RTX_toxin/Mannuronan_C5-epim"/>
</dbReference>
<evidence type="ECO:0000256" key="3">
    <source>
        <dbReference type="ARBA" id="ARBA00022525"/>
    </source>
</evidence>
<dbReference type="PRINTS" id="PR00313">
    <property type="entry name" value="CABNDNGRPT"/>
</dbReference>
<keyword evidence="6" id="KW-0843">Virulence</keyword>
<dbReference type="InterPro" id="IPR003995">
    <property type="entry name" value="RTX_toxin_determinant-A"/>
</dbReference>
<dbReference type="RefSeq" id="WP_069307134.1">
    <property type="nucleotide sequence ID" value="NZ_MCRJ01000061.1"/>
</dbReference>
<keyword evidence="7" id="KW-0472">Membrane</keyword>
<dbReference type="Gene3D" id="2.150.10.10">
    <property type="entry name" value="Serralysin-like metalloprotease, C-terminal"/>
    <property type="match status" value="6"/>
</dbReference>
<dbReference type="InterPro" id="IPR011083">
    <property type="entry name" value="Phage_tail_collar_dom"/>
</dbReference>
<evidence type="ECO:0000256" key="7">
    <source>
        <dbReference type="ARBA" id="ARBA00023136"/>
    </source>
</evidence>
<evidence type="ECO:0000256" key="8">
    <source>
        <dbReference type="SAM" id="MobiDB-lite"/>
    </source>
</evidence>
<evidence type="ECO:0000256" key="5">
    <source>
        <dbReference type="ARBA" id="ARBA00022737"/>
    </source>
</evidence>
<dbReference type="PANTHER" id="PTHR38340">
    <property type="entry name" value="S-LAYER PROTEIN"/>
    <property type="match status" value="1"/>
</dbReference>
<dbReference type="GO" id="GO:0090729">
    <property type="term" value="F:toxin activity"/>
    <property type="evidence" value="ECO:0007669"/>
    <property type="project" value="UniProtKB-KW"/>
</dbReference>
<comment type="caution">
    <text evidence="10">The sequence shown here is derived from an EMBL/GenBank/DDBJ whole genome shotgun (WGS) entry which is preliminary data.</text>
</comment>
<dbReference type="Gene3D" id="3.90.1340.10">
    <property type="entry name" value="Phage tail collar domain"/>
    <property type="match status" value="3"/>
</dbReference>
<dbReference type="GO" id="GO:0016020">
    <property type="term" value="C:membrane"/>
    <property type="evidence" value="ECO:0007669"/>
    <property type="project" value="UniProtKB-SubCell"/>
</dbReference>
<keyword evidence="5" id="KW-0677">Repeat</keyword>
<dbReference type="InterPro" id="IPR011049">
    <property type="entry name" value="Serralysin-like_metalloprot_C"/>
</dbReference>
<dbReference type="PATRIC" id="fig|1439726.3.peg.2680"/>
<evidence type="ECO:0000313" key="10">
    <source>
        <dbReference type="EMBL" id="ODN70125.1"/>
    </source>
</evidence>
<dbReference type="InterPro" id="IPR037053">
    <property type="entry name" value="Phage_tail_collar_dom_sf"/>
</dbReference>
<dbReference type="OrthoDB" id="9810174at2"/>
<dbReference type="SUPFAM" id="SSF88874">
    <property type="entry name" value="Receptor-binding domain of short tail fibre protein gp12"/>
    <property type="match status" value="3"/>
</dbReference>
<dbReference type="GO" id="GO:0005576">
    <property type="term" value="C:extracellular region"/>
    <property type="evidence" value="ECO:0007669"/>
    <property type="project" value="UniProtKB-SubCell"/>
</dbReference>
<dbReference type="SUPFAM" id="SSF51120">
    <property type="entry name" value="beta-Roll"/>
    <property type="match status" value="3"/>
</dbReference>
<reference evidence="10 11" key="1">
    <citation type="submission" date="2016-07" db="EMBL/GenBank/DDBJ databases">
        <title>Draft Genome Sequence of Methylobrevis pamukkalensis PK2.</title>
        <authorList>
            <person name="Vasilenko O.V."/>
            <person name="Doronina N.V."/>
            <person name="Shmareva M.N."/>
            <person name="Tarlachkov S.V."/>
            <person name="Mustakhimov I."/>
            <person name="Trotsenko Y.A."/>
        </authorList>
    </citation>
    <scope>NUCLEOTIDE SEQUENCE [LARGE SCALE GENOMIC DNA]</scope>
    <source>
        <strain evidence="10 11">PK2</strain>
    </source>
</reference>
<dbReference type="EMBL" id="MCRJ01000061">
    <property type="protein sequence ID" value="ODN70125.1"/>
    <property type="molecule type" value="Genomic_DNA"/>
</dbReference>
<evidence type="ECO:0000259" key="9">
    <source>
        <dbReference type="Pfam" id="PF07484"/>
    </source>
</evidence>
<feature type="compositionally biased region" description="Polar residues" evidence="8">
    <location>
        <begin position="783"/>
        <end position="796"/>
    </location>
</feature>
<feature type="region of interest" description="Disordered" evidence="8">
    <location>
        <begin position="777"/>
        <end position="811"/>
    </location>
</feature>
<dbReference type="PRINTS" id="PR01488">
    <property type="entry name" value="RTXTOXINA"/>
</dbReference>
<name>A0A1E3H1V9_9HYPH</name>
<dbReference type="PANTHER" id="PTHR38340:SF1">
    <property type="entry name" value="S-LAYER PROTEIN"/>
    <property type="match status" value="1"/>
</dbReference>
<organism evidence="10 11">
    <name type="scientific">Methylobrevis pamukkalensis</name>
    <dbReference type="NCBI Taxonomy" id="1439726"/>
    <lineage>
        <taxon>Bacteria</taxon>
        <taxon>Pseudomonadati</taxon>
        <taxon>Pseudomonadota</taxon>
        <taxon>Alphaproteobacteria</taxon>
        <taxon>Hyphomicrobiales</taxon>
        <taxon>Pleomorphomonadaceae</taxon>
        <taxon>Methylobrevis</taxon>
    </lineage>
</organism>
<evidence type="ECO:0000256" key="6">
    <source>
        <dbReference type="ARBA" id="ARBA00023026"/>
    </source>
</evidence>
<protein>
    <submittedName>
        <fullName evidence="10">Bifunctional hemolysin/adenylate cyclase</fullName>
    </submittedName>
</protein>
<accession>A0A1E3H1V9</accession>
<keyword evidence="11" id="KW-1185">Reference proteome</keyword>
<dbReference type="Pfam" id="PF00353">
    <property type="entry name" value="HemolysinCabind"/>
    <property type="match status" value="6"/>
</dbReference>
<dbReference type="InterPro" id="IPR018511">
    <property type="entry name" value="Hemolysin-typ_Ca-bd_CS"/>
</dbReference>
<keyword evidence="3" id="KW-0964">Secreted</keyword>
<comment type="subcellular location">
    <subcellularLocation>
        <location evidence="1">Membrane</location>
    </subcellularLocation>
    <subcellularLocation>
        <location evidence="2">Secreted</location>
    </subcellularLocation>
</comment>